<feature type="transmembrane region" description="Helical" evidence="1">
    <location>
        <begin position="12"/>
        <end position="37"/>
    </location>
</feature>
<proteinExistence type="predicted"/>
<dbReference type="InterPro" id="IPR024529">
    <property type="entry name" value="ECF_trnsprt_substrate-spec"/>
</dbReference>
<reference evidence="2" key="1">
    <citation type="journal article" date="2013" name="Extremophiles">
        <title>Proteinivorax tanatarense gen. nov., sp. nov., an anaerobic, haloalkaliphilic, proteolytic bacterium isolated from a decaying algal bloom, and proposal of Proteinivoraceae fam. nov.</title>
        <authorList>
            <person name="Kevbrin V."/>
            <person name="Boltyanskaya Y."/>
            <person name="Zhilina T."/>
            <person name="Kolganova T."/>
            <person name="Lavrentjeva E."/>
            <person name="Kuznetsov B."/>
        </authorList>
    </citation>
    <scope>NUCLEOTIDE SEQUENCE</scope>
    <source>
        <strain evidence="2">Z-910T</strain>
    </source>
</reference>
<reference evidence="2" key="2">
    <citation type="submission" date="2024-06" db="EMBL/GenBank/DDBJ databases">
        <authorList>
            <person name="Petrova K.O."/>
            <person name="Toshchakov S.V."/>
            <person name="Boltjanskaja Y.V."/>
            <person name="Kevbrin V."/>
        </authorList>
    </citation>
    <scope>NUCLEOTIDE SEQUENCE</scope>
    <source>
        <strain evidence="2">Z-910T</strain>
    </source>
</reference>
<dbReference type="EMBL" id="CP158367">
    <property type="protein sequence ID" value="XBX74327.1"/>
    <property type="molecule type" value="Genomic_DNA"/>
</dbReference>
<keyword evidence="1" id="KW-0812">Transmembrane</keyword>
<organism evidence="2">
    <name type="scientific">Proteinivorax tanatarense</name>
    <dbReference type="NCBI Taxonomy" id="1260629"/>
    <lineage>
        <taxon>Bacteria</taxon>
        <taxon>Bacillati</taxon>
        <taxon>Bacillota</taxon>
        <taxon>Clostridia</taxon>
        <taxon>Eubacteriales</taxon>
        <taxon>Proteinivoracaceae</taxon>
        <taxon>Proteinivorax</taxon>
    </lineage>
</organism>
<dbReference type="Gene3D" id="1.10.1760.20">
    <property type="match status" value="1"/>
</dbReference>
<dbReference type="RefSeq" id="WP_350343081.1">
    <property type="nucleotide sequence ID" value="NZ_CP158367.1"/>
</dbReference>
<evidence type="ECO:0000256" key="1">
    <source>
        <dbReference type="SAM" id="Phobius"/>
    </source>
</evidence>
<accession>A0AAU7VJV7</accession>
<dbReference type="AlphaFoldDB" id="A0AAU7VJV7"/>
<evidence type="ECO:0000313" key="2">
    <source>
        <dbReference type="EMBL" id="XBX74327.1"/>
    </source>
</evidence>
<protein>
    <submittedName>
        <fullName evidence="2">ECF transporter S component</fullName>
    </submittedName>
</protein>
<feature type="transmembrane region" description="Helical" evidence="1">
    <location>
        <begin position="75"/>
        <end position="97"/>
    </location>
</feature>
<dbReference type="Pfam" id="PF12822">
    <property type="entry name" value="ECF_trnsprt"/>
    <property type="match status" value="1"/>
</dbReference>
<feature type="transmembrane region" description="Helical" evidence="1">
    <location>
        <begin position="104"/>
        <end position="126"/>
    </location>
</feature>
<dbReference type="GO" id="GO:0022857">
    <property type="term" value="F:transmembrane transporter activity"/>
    <property type="evidence" value="ECO:0007669"/>
    <property type="project" value="InterPro"/>
</dbReference>
<gene>
    <name evidence="2" type="ORF">PRVXT_002361</name>
</gene>
<feature type="transmembrane region" description="Helical" evidence="1">
    <location>
        <begin position="138"/>
        <end position="166"/>
    </location>
</feature>
<sequence>MKKPISKQLTLSGLLISVGVILPMVFHAAGGGGPVFLPMHIPVLLAGFFLSIPFALMVGALTPMLSSFITGMPPAFPMLPIMIFELATYAAVASLIYRKYQLNVYIALIVSMFCGRVVAGVMVWFLTTLFTTQLPGPIIFIKGAVATGIPGIIIQLIFIPAIVFAVNKYFSDNVQQAS</sequence>
<name>A0AAU7VJV7_9FIRM</name>
<feature type="transmembrane region" description="Helical" evidence="1">
    <location>
        <begin position="44"/>
        <end position="69"/>
    </location>
</feature>
<keyword evidence="1" id="KW-1133">Transmembrane helix</keyword>
<keyword evidence="1" id="KW-0472">Membrane</keyword>